<comment type="caution">
    <text evidence="2">The sequence shown here is derived from an EMBL/GenBank/DDBJ whole genome shotgun (WGS) entry which is preliminary data.</text>
</comment>
<dbReference type="GO" id="GO:0016625">
    <property type="term" value="F:oxidoreductase activity, acting on the aldehyde or oxo group of donors, iron-sulfur protein as acceptor"/>
    <property type="evidence" value="ECO:0007669"/>
    <property type="project" value="InterPro"/>
</dbReference>
<protein>
    <recommendedName>
        <fullName evidence="1">Aldehyde ferredoxin oxidoreductase N-terminal domain-containing protein</fullName>
    </recommendedName>
</protein>
<evidence type="ECO:0000313" key="2">
    <source>
        <dbReference type="EMBL" id="PIR43184.1"/>
    </source>
</evidence>
<reference evidence="2 3" key="1">
    <citation type="submission" date="2017-09" db="EMBL/GenBank/DDBJ databases">
        <title>Depth-based differentiation of microbial function through sediment-hosted aquifers and enrichment of novel symbionts in the deep terrestrial subsurface.</title>
        <authorList>
            <person name="Probst A.J."/>
            <person name="Ladd B."/>
            <person name="Jarett J.K."/>
            <person name="Geller-Mcgrath D.E."/>
            <person name="Sieber C.M."/>
            <person name="Emerson J.B."/>
            <person name="Anantharaman K."/>
            <person name="Thomas B.C."/>
            <person name="Malmstrom R."/>
            <person name="Stieglmeier M."/>
            <person name="Klingl A."/>
            <person name="Woyke T."/>
            <person name="Ryan C.M."/>
            <person name="Banfield J.F."/>
        </authorList>
    </citation>
    <scope>NUCLEOTIDE SEQUENCE [LARGE SCALE GENOMIC DNA]</scope>
    <source>
        <strain evidence="2">CG10_big_fil_rev_8_21_14_0_10_32_10</strain>
    </source>
</reference>
<dbReference type="EMBL" id="PCXU01000035">
    <property type="protein sequence ID" value="PIR43184.1"/>
    <property type="molecule type" value="Genomic_DNA"/>
</dbReference>
<dbReference type="InterPro" id="IPR036503">
    <property type="entry name" value="Ald_Fedxn_OxRdtase_N_sf"/>
</dbReference>
<proteinExistence type="predicted"/>
<evidence type="ECO:0000313" key="3">
    <source>
        <dbReference type="Proteomes" id="UP000230214"/>
    </source>
</evidence>
<dbReference type="AlphaFoldDB" id="A0A2H0RAY0"/>
<dbReference type="SUPFAM" id="SSF56228">
    <property type="entry name" value="Aldehyde ferredoxin oxidoreductase, N-terminal domain"/>
    <property type="match status" value="1"/>
</dbReference>
<evidence type="ECO:0000259" key="1">
    <source>
        <dbReference type="Pfam" id="PF02730"/>
    </source>
</evidence>
<accession>A0A2H0RAY0</accession>
<gene>
    <name evidence="2" type="ORF">COV24_04025</name>
</gene>
<dbReference type="GO" id="GO:0051536">
    <property type="term" value="F:iron-sulfur cluster binding"/>
    <property type="evidence" value="ECO:0007669"/>
    <property type="project" value="InterPro"/>
</dbReference>
<feature type="domain" description="Aldehyde ferredoxin oxidoreductase N-terminal" evidence="1">
    <location>
        <begin position="6"/>
        <end position="127"/>
    </location>
</feature>
<sequence length="299" mass="33974">MEKKRNILQIDLSTKDYFFKSFPEINKYIGGEPVSLFLLRELINTEPTSNYVSITTGPLCGVFPYTSKSVITSYFKGHYKEYVGGGKIGSFMSLSYLDSIEFYNSSPTPVYIELVGKDIRFINAEESFNIDSLGLSGRRTKIQFSNEILSDDYFSYGEKNEFFPQNNLLGLVYSPQGEFYIPDIDNYNEVRRKVLDKESELLVVKGTSPSCYGCPMGCALSKNMENLNVSVLPRSLISCAYAEPIYNDINLVFSCLQSLGFDYDHEFLEKFPGKIGDLNKSIKESIENYFKFSDSVNIK</sequence>
<dbReference type="Pfam" id="PF02730">
    <property type="entry name" value="AFOR_N"/>
    <property type="match status" value="1"/>
</dbReference>
<dbReference type="InterPro" id="IPR013983">
    <property type="entry name" value="Ald_Fedxn_OxRdtase_N"/>
</dbReference>
<organism evidence="2 3">
    <name type="scientific">candidate division WWE3 bacterium CG10_big_fil_rev_8_21_14_0_10_32_10</name>
    <dbReference type="NCBI Taxonomy" id="1975090"/>
    <lineage>
        <taxon>Bacteria</taxon>
        <taxon>Katanobacteria</taxon>
    </lineage>
</organism>
<dbReference type="Proteomes" id="UP000230214">
    <property type="component" value="Unassembled WGS sequence"/>
</dbReference>
<dbReference type="Gene3D" id="3.60.9.10">
    <property type="entry name" value="Aldehyde ferredoxin oxidoreductase, N-terminal domain"/>
    <property type="match status" value="1"/>
</dbReference>
<name>A0A2H0RAY0_UNCKA</name>